<dbReference type="EMBL" id="MN739975">
    <property type="protein sequence ID" value="QHT80880.1"/>
    <property type="molecule type" value="Genomic_DNA"/>
</dbReference>
<reference evidence="2" key="1">
    <citation type="journal article" date="2020" name="Nature">
        <title>Giant virus diversity and host interactions through global metagenomics.</title>
        <authorList>
            <person name="Schulz F."/>
            <person name="Roux S."/>
            <person name="Paez-Espino D."/>
            <person name="Jungbluth S."/>
            <person name="Walsh D.A."/>
            <person name="Denef V.J."/>
            <person name="McMahon K.D."/>
            <person name="Konstantinidis K.T."/>
            <person name="Eloe-Fadrosh E.A."/>
            <person name="Kyrpides N.C."/>
            <person name="Woyke T."/>
        </authorList>
    </citation>
    <scope>NUCLEOTIDE SEQUENCE</scope>
    <source>
        <strain evidence="2">GVMAG-M-3300023184-121</strain>
    </source>
</reference>
<dbReference type="InterPro" id="IPR056690">
    <property type="entry name" value="DUF7788"/>
</dbReference>
<dbReference type="PANTHER" id="PTHR31373:SF27">
    <property type="entry name" value="TROVE DOMAIN-CONTAINING PROTEIN"/>
    <property type="match status" value="1"/>
</dbReference>
<proteinExistence type="predicted"/>
<dbReference type="PANTHER" id="PTHR31373">
    <property type="entry name" value="OS06G0652100 PROTEIN"/>
    <property type="match status" value="1"/>
</dbReference>
<feature type="domain" description="DUF7788" evidence="1">
    <location>
        <begin position="331"/>
        <end position="522"/>
    </location>
</feature>
<sequence>MIRVENVIMAFVRAMNASKQGVNGADVYTEVGVGNRLLPLFTMLNRGLKENYIHKAIKQIALCNQEEEIRDLFVMAFHTRDVRGGKGERDLFYQILHALYQFWPQMTEKMLKLVPEYGCWRDMWSIWSAVPELAPAILRIVQAQFMEDLVKASIGVRGETGISLLVKWLPREKSKTYPGLAYKIASGLYPNESSERCRVVRYRKECSFINAVLKTVEVDMCRGTWANISPEAVPGRNLKMHDMAFLNEKKGGALRNPEDEDRMACREHFQDFVKDLASGVKKAHGADVVFPHELVVKAQDPSTTMNQHIVNQAQWDAIREETLNQGGLGKAVAMCDLSGSMEGIPMQISLALGTLISECTHPSFKDYILTFDSVPQWHSFKNCNTLKSKLESLDGYGRGLNTDFYMACQMILARMIQWKVPVEEAPEDLIVITDMGFDAAADTDSYSSSSRHSAWETQIQRIQREFREAGEYIWGKGRGWKAPRIVVWNVRAAFKDFHATADQEGVVQLSGWSPSILKALQKGVQVTTPYLGMRQILDDERYDAVRARYGM</sequence>
<evidence type="ECO:0000313" key="2">
    <source>
        <dbReference type="EMBL" id="QHT80880.1"/>
    </source>
</evidence>
<evidence type="ECO:0000259" key="1">
    <source>
        <dbReference type="Pfam" id="PF25043"/>
    </source>
</evidence>
<protein>
    <recommendedName>
        <fullName evidence="1">DUF7788 domain-containing protein</fullName>
    </recommendedName>
</protein>
<accession>A0A6C0HKI2</accession>
<dbReference type="Pfam" id="PF25043">
    <property type="entry name" value="DUF7788"/>
    <property type="match status" value="1"/>
</dbReference>
<organism evidence="2">
    <name type="scientific">viral metagenome</name>
    <dbReference type="NCBI Taxonomy" id="1070528"/>
    <lineage>
        <taxon>unclassified sequences</taxon>
        <taxon>metagenomes</taxon>
        <taxon>organismal metagenomes</taxon>
    </lineage>
</organism>
<dbReference type="InterPro" id="IPR011205">
    <property type="entry name" value="UCP015417_vWA"/>
</dbReference>
<name>A0A6C0HKI2_9ZZZZ</name>
<dbReference type="AlphaFoldDB" id="A0A6C0HKI2"/>